<accession>A0A6I7TQY4</accession>
<dbReference type="RefSeq" id="WP_023856549.1">
    <property type="nucleotide sequence ID" value="NZ_AP025339.1"/>
</dbReference>
<dbReference type="Proteomes" id="UP001216709">
    <property type="component" value="Unassembled WGS sequence"/>
</dbReference>
<feature type="chain" id="PRO_5044633663" evidence="1">
    <location>
        <begin position="24"/>
        <end position="45"/>
    </location>
</feature>
<dbReference type="Proteomes" id="UP000429980">
    <property type="component" value="Unassembled WGS sequence"/>
</dbReference>
<dbReference type="EMBL" id="JARAFO010000025">
    <property type="protein sequence ID" value="MDE1452701.1"/>
    <property type="molecule type" value="Genomic_DNA"/>
</dbReference>
<organism evidence="3 5">
    <name type="scientific">Bacillus paralicheniformis</name>
    <dbReference type="NCBI Taxonomy" id="1648923"/>
    <lineage>
        <taxon>Bacteria</taxon>
        <taxon>Bacillati</taxon>
        <taxon>Bacillota</taxon>
        <taxon>Bacilli</taxon>
        <taxon>Bacillales</taxon>
        <taxon>Bacillaceae</taxon>
        <taxon>Bacillus</taxon>
    </lineage>
</organism>
<protein>
    <submittedName>
        <fullName evidence="3">Uncharacterized protein</fullName>
    </submittedName>
</protein>
<reference evidence="4 6" key="2">
    <citation type="submission" date="2019-06" db="EMBL/GenBank/DDBJ databases">
        <title>Genome sequence analysis of &gt;100 Bacillus licheniformis strains suggests intrinsic resistance to this species.</title>
        <authorList>
            <person name="Wels M."/>
            <person name="Siezen R.J."/>
            <person name="Johansen E."/>
            <person name="Stuer-Lauridsen B."/>
            <person name="Bjerre K."/>
            <person name="Nielsen B.K.K."/>
        </authorList>
    </citation>
    <scope>NUCLEOTIDE SEQUENCE [LARGE SCALE GENOMIC DNA]</scope>
    <source>
        <strain evidence="4 6">BAC-15381</strain>
    </source>
</reference>
<evidence type="ECO:0000313" key="2">
    <source>
        <dbReference type="EMBL" id="MDE1452701.1"/>
    </source>
</evidence>
<name>A0A6I7TQY4_9BACI</name>
<dbReference type="EMBL" id="NILF01000047">
    <property type="protein sequence ID" value="TWL36891.1"/>
    <property type="molecule type" value="Genomic_DNA"/>
</dbReference>
<evidence type="ECO:0000256" key="1">
    <source>
        <dbReference type="SAM" id="SignalP"/>
    </source>
</evidence>
<dbReference type="EMBL" id="LKPO01000009">
    <property type="protein sequence ID" value="OLF94950.1"/>
    <property type="molecule type" value="Genomic_DNA"/>
</dbReference>
<dbReference type="GeneID" id="62105684"/>
<evidence type="ECO:0000313" key="3">
    <source>
        <dbReference type="EMBL" id="OLF94950.1"/>
    </source>
</evidence>
<evidence type="ECO:0000313" key="6">
    <source>
        <dbReference type="Proteomes" id="UP000429980"/>
    </source>
</evidence>
<reference evidence="3 5" key="1">
    <citation type="journal article" date="2016" name="Front. Microbiol.">
        <title>High-Level Heat Resistance of Spores of Bacillus amyloliquefaciens and Bacillus licheniformis Results from the Presence of a spoVA Operon in a Tn1546 Transposon.</title>
        <authorList>
            <person name="Berendsen E.M."/>
            <person name="Koning R.A."/>
            <person name="Boekhorst J."/>
            <person name="de Jong A."/>
            <person name="Kuipers O.P."/>
            <person name="Wells-Bennik M.H."/>
        </authorList>
    </citation>
    <scope>NUCLEOTIDE SEQUENCE [LARGE SCALE GENOMIC DNA]</scope>
    <source>
        <strain evidence="3 5">B4121</strain>
    </source>
</reference>
<sequence length="45" mass="4757">MKAKLLFVAVSLAVVLTSSGFLADVGKAPSLYADKMITTDKEARV</sequence>
<dbReference type="Proteomes" id="UP000185604">
    <property type="component" value="Unassembled WGS sequence"/>
</dbReference>
<evidence type="ECO:0000313" key="4">
    <source>
        <dbReference type="EMBL" id="TWL36891.1"/>
    </source>
</evidence>
<reference evidence="2" key="3">
    <citation type="submission" date="2022-12" db="EMBL/GenBank/DDBJ databases">
        <title>Draft Genome Sequences of Bacillus licheniformis and Bacillus paralicheniformis strains isolated from Irish skim milk powders.</title>
        <authorList>
            <person name="Lourenco A."/>
            <person name="Li F."/>
            <person name="Geraldine D."/>
            <person name="Tobin J.T."/>
            <person name="Butler F."/>
            <person name="Jordan K."/>
            <person name="Obrien T."/>
        </authorList>
    </citation>
    <scope>NUCLEOTIDE SEQUENCE</scope>
    <source>
        <strain evidence="2">3370</strain>
    </source>
</reference>
<gene>
    <name evidence="3" type="ORF">B4121_1780</name>
    <name evidence="4" type="ORF">CHCC15381_4361</name>
    <name evidence="2" type="ORF">PVN32_11015</name>
</gene>
<comment type="caution">
    <text evidence="3">The sequence shown here is derived from an EMBL/GenBank/DDBJ whole genome shotgun (WGS) entry which is preliminary data.</text>
</comment>
<evidence type="ECO:0000313" key="5">
    <source>
        <dbReference type="Proteomes" id="UP000185604"/>
    </source>
</evidence>
<dbReference type="AlphaFoldDB" id="A0A6I7TQY4"/>
<proteinExistence type="predicted"/>
<feature type="signal peptide" evidence="1">
    <location>
        <begin position="1"/>
        <end position="23"/>
    </location>
</feature>
<keyword evidence="1" id="KW-0732">Signal</keyword>
<keyword evidence="6" id="KW-1185">Reference proteome</keyword>